<dbReference type="GO" id="GO:0030248">
    <property type="term" value="F:cellulose binding"/>
    <property type="evidence" value="ECO:0007669"/>
    <property type="project" value="InterPro"/>
</dbReference>
<dbReference type="SUPFAM" id="SSF51004">
    <property type="entry name" value="C-terminal (heme d1) domain of cytochrome cd1-nitrite reductase"/>
    <property type="match status" value="1"/>
</dbReference>
<organism evidence="5 6">
    <name type="scientific">Orbilia oligospora</name>
    <name type="common">Nematode-trapping fungus</name>
    <name type="synonym">Arthrobotrys oligospora</name>
    <dbReference type="NCBI Taxonomy" id="2813651"/>
    <lineage>
        <taxon>Eukaryota</taxon>
        <taxon>Fungi</taxon>
        <taxon>Dikarya</taxon>
        <taxon>Ascomycota</taxon>
        <taxon>Pezizomycotina</taxon>
        <taxon>Orbiliomycetes</taxon>
        <taxon>Orbiliales</taxon>
        <taxon>Orbiliaceae</taxon>
        <taxon>Orbilia</taxon>
    </lineage>
</organism>
<accession>A0A6G1M7R5</accession>
<dbReference type="PROSITE" id="PS00562">
    <property type="entry name" value="CBM1_1"/>
    <property type="match status" value="1"/>
</dbReference>
<dbReference type="EMBL" id="JAABOE010000036">
    <property type="protein sequence ID" value="KAF3179872.1"/>
    <property type="molecule type" value="Genomic_DNA"/>
</dbReference>
<evidence type="ECO:0000313" key="5">
    <source>
        <dbReference type="EMBL" id="KAF3179872.1"/>
    </source>
</evidence>
<dbReference type="InterPro" id="IPR019405">
    <property type="entry name" value="Lactonase_7-beta_prop"/>
</dbReference>
<feature type="compositionally biased region" description="Low complexity" evidence="3">
    <location>
        <begin position="399"/>
        <end position="442"/>
    </location>
</feature>
<reference evidence="5 6" key="1">
    <citation type="submission" date="2019-06" db="EMBL/GenBank/DDBJ databases">
        <authorList>
            <person name="Palmer J.M."/>
        </authorList>
    </citation>
    <scope>NUCLEOTIDE SEQUENCE [LARGE SCALE GENOMIC DNA]</scope>
    <source>
        <strain evidence="5 6">TWF788</strain>
    </source>
</reference>
<dbReference type="Pfam" id="PF00734">
    <property type="entry name" value="CBM_1"/>
    <property type="match status" value="1"/>
</dbReference>
<dbReference type="PANTHER" id="PTHR30344:SF1">
    <property type="entry name" value="6-PHOSPHOGLUCONOLACTONASE"/>
    <property type="match status" value="1"/>
</dbReference>
<evidence type="ECO:0000256" key="4">
    <source>
        <dbReference type="SAM" id="SignalP"/>
    </source>
</evidence>
<dbReference type="Gene3D" id="2.130.10.10">
    <property type="entry name" value="YVTN repeat-like/Quinoprotein amine dehydrogenase"/>
    <property type="match status" value="1"/>
</dbReference>
<proteinExistence type="inferred from homology"/>
<dbReference type="GO" id="GO:0005576">
    <property type="term" value="C:extracellular region"/>
    <property type="evidence" value="ECO:0007669"/>
    <property type="project" value="InterPro"/>
</dbReference>
<dbReference type="GO" id="GO:0005975">
    <property type="term" value="P:carbohydrate metabolic process"/>
    <property type="evidence" value="ECO:0007669"/>
    <property type="project" value="InterPro"/>
</dbReference>
<comment type="similarity">
    <text evidence="1">Belongs to the cycloisomerase 2 family.</text>
</comment>
<dbReference type="InterPro" id="IPR000254">
    <property type="entry name" value="CBD"/>
</dbReference>
<feature type="chain" id="PRO_5041171071" evidence="4">
    <location>
        <begin position="21"/>
        <end position="482"/>
    </location>
</feature>
<dbReference type="InterPro" id="IPR050282">
    <property type="entry name" value="Cycloisomerase_2"/>
</dbReference>
<keyword evidence="2 4" id="KW-0732">Signal</keyword>
<sequence length="482" mass="50342">MRFSTKIAAAVLASLPQALGVRLYVGTTSGPIVTIDFDGNSVNQISSDSNASPAPTWQTLVGSSFLVSTNEGPWNGQGSVVSYSIGSTGQLTKISSQNGLNGLLHASVSPAGNFVAAAAYNGHGIAVYPFSSSGVLSSASQQFTYNTPTGPVSNRQDGSHPHQVIFDPTGKFLFANDLGADLIRIYSVNGASISEYTTIRTPGGSGPRHGIFVDTDAGMVYYLVGEMGNMVTAYKVTYPSGGISLTSFQQVSSYGTATVPAKNPQPTAGEIQISPDKKFAYVSNRGDVSFSGNPGQDSISAWKINSDGTLQFLQLLRAGGSTPRHFSLDPSGQYVAVALANTNRIAFFRRDATTGLWPDTPVATWSSPNGPVCVQWLSGLGPTPTTTTTTAAQTTTIRTTTSSSTTTRITTTPTTTPVRTTTTTTPIVQTTPSTTPVRTTTTASQPAQQKWGQCGGVGWTGPTACVDGSTCQALNPYYSQCL</sequence>
<dbReference type="PROSITE" id="PS51164">
    <property type="entry name" value="CBM1_2"/>
    <property type="match status" value="1"/>
</dbReference>
<evidence type="ECO:0000313" key="6">
    <source>
        <dbReference type="Proteomes" id="UP000479691"/>
    </source>
</evidence>
<evidence type="ECO:0000256" key="2">
    <source>
        <dbReference type="ARBA" id="ARBA00022729"/>
    </source>
</evidence>
<dbReference type="PANTHER" id="PTHR30344">
    <property type="entry name" value="6-PHOSPHOGLUCONOLACTONASE-RELATED"/>
    <property type="match status" value="1"/>
</dbReference>
<evidence type="ECO:0000256" key="1">
    <source>
        <dbReference type="ARBA" id="ARBA00005564"/>
    </source>
</evidence>
<protein>
    <submittedName>
        <fullName evidence="5">Uncharacterized protein</fullName>
    </submittedName>
</protein>
<dbReference type="SMART" id="SM00236">
    <property type="entry name" value="fCBD"/>
    <property type="match status" value="1"/>
</dbReference>
<dbReference type="GO" id="GO:0017057">
    <property type="term" value="F:6-phosphogluconolactonase activity"/>
    <property type="evidence" value="ECO:0007669"/>
    <property type="project" value="TreeGrafter"/>
</dbReference>
<gene>
    <name evidence="5" type="ORF">TWF788_006874</name>
</gene>
<dbReference type="SUPFAM" id="SSF57180">
    <property type="entry name" value="Cellulose-binding domain"/>
    <property type="match status" value="1"/>
</dbReference>
<dbReference type="Pfam" id="PF10282">
    <property type="entry name" value="Lactonase"/>
    <property type="match status" value="1"/>
</dbReference>
<dbReference type="AlphaFoldDB" id="A0A6G1M7R5"/>
<dbReference type="InterPro" id="IPR035971">
    <property type="entry name" value="CBD_sf"/>
</dbReference>
<evidence type="ECO:0000256" key="3">
    <source>
        <dbReference type="SAM" id="MobiDB-lite"/>
    </source>
</evidence>
<dbReference type="InterPro" id="IPR011048">
    <property type="entry name" value="Haem_d1_sf"/>
</dbReference>
<name>A0A6G1M7R5_ORBOL</name>
<comment type="caution">
    <text evidence="5">The sequence shown here is derived from an EMBL/GenBank/DDBJ whole genome shotgun (WGS) entry which is preliminary data.</text>
</comment>
<feature type="signal peptide" evidence="4">
    <location>
        <begin position="1"/>
        <end position="20"/>
    </location>
</feature>
<feature type="region of interest" description="Disordered" evidence="3">
    <location>
        <begin position="399"/>
        <end position="450"/>
    </location>
</feature>
<dbReference type="Proteomes" id="UP000479691">
    <property type="component" value="Unassembled WGS sequence"/>
</dbReference>
<dbReference type="InterPro" id="IPR015943">
    <property type="entry name" value="WD40/YVTN_repeat-like_dom_sf"/>
</dbReference>